<keyword evidence="3" id="KW-0732">Signal</keyword>
<evidence type="ECO:0000256" key="9">
    <source>
        <dbReference type="PROSITE-ProRule" id="PRU00196"/>
    </source>
</evidence>
<gene>
    <name evidence="13" type="ORF">BSL78_21046</name>
</gene>
<evidence type="ECO:0000256" key="2">
    <source>
        <dbReference type="ARBA" id="ARBA00022692"/>
    </source>
</evidence>
<evidence type="ECO:0000256" key="8">
    <source>
        <dbReference type="ARBA" id="ARBA00023180"/>
    </source>
</evidence>
<keyword evidence="5 11" id="KW-1133">Transmembrane helix</keyword>
<organism evidence="13 14">
    <name type="scientific">Stichopus japonicus</name>
    <name type="common">Sea cucumber</name>
    <dbReference type="NCBI Taxonomy" id="307972"/>
    <lineage>
        <taxon>Eukaryota</taxon>
        <taxon>Metazoa</taxon>
        <taxon>Echinodermata</taxon>
        <taxon>Eleutherozoa</taxon>
        <taxon>Echinozoa</taxon>
        <taxon>Holothuroidea</taxon>
        <taxon>Aspidochirotacea</taxon>
        <taxon>Aspidochirotida</taxon>
        <taxon>Stichopodidae</taxon>
        <taxon>Apostichopus</taxon>
    </lineage>
</organism>
<feature type="disulfide bond" evidence="9">
    <location>
        <begin position="48"/>
        <end position="58"/>
    </location>
</feature>
<dbReference type="Pfam" id="PF00530">
    <property type="entry name" value="SRCR"/>
    <property type="match status" value="1"/>
</dbReference>
<dbReference type="EMBL" id="MRZV01000961">
    <property type="protein sequence ID" value="PIK42106.1"/>
    <property type="molecule type" value="Genomic_DNA"/>
</dbReference>
<feature type="compositionally biased region" description="Low complexity" evidence="10">
    <location>
        <begin position="211"/>
        <end position="221"/>
    </location>
</feature>
<dbReference type="PANTHER" id="PTHR48071">
    <property type="entry name" value="SRCR DOMAIN-CONTAINING PROTEIN"/>
    <property type="match status" value="1"/>
</dbReference>
<dbReference type="GO" id="GO:0016020">
    <property type="term" value="C:membrane"/>
    <property type="evidence" value="ECO:0007669"/>
    <property type="project" value="UniProtKB-SubCell"/>
</dbReference>
<dbReference type="SMART" id="SM00202">
    <property type="entry name" value="SR"/>
    <property type="match status" value="1"/>
</dbReference>
<dbReference type="STRING" id="307972.A0A2G8K273"/>
<dbReference type="AlphaFoldDB" id="A0A2G8K273"/>
<keyword evidence="8" id="KW-0325">Glycoprotein</keyword>
<keyword evidence="4" id="KW-0677">Repeat</keyword>
<dbReference type="OrthoDB" id="536948at2759"/>
<evidence type="ECO:0000256" key="1">
    <source>
        <dbReference type="ARBA" id="ARBA00004167"/>
    </source>
</evidence>
<comment type="caution">
    <text evidence="9">Lacks conserved residue(s) required for the propagation of feature annotation.</text>
</comment>
<reference evidence="13 14" key="1">
    <citation type="journal article" date="2017" name="PLoS Biol.">
        <title>The sea cucumber genome provides insights into morphological evolution and visceral regeneration.</title>
        <authorList>
            <person name="Zhang X."/>
            <person name="Sun L."/>
            <person name="Yuan J."/>
            <person name="Sun Y."/>
            <person name="Gao Y."/>
            <person name="Zhang L."/>
            <person name="Li S."/>
            <person name="Dai H."/>
            <person name="Hamel J.F."/>
            <person name="Liu C."/>
            <person name="Yu Y."/>
            <person name="Liu S."/>
            <person name="Lin W."/>
            <person name="Guo K."/>
            <person name="Jin S."/>
            <person name="Xu P."/>
            <person name="Storey K.B."/>
            <person name="Huan P."/>
            <person name="Zhang T."/>
            <person name="Zhou Y."/>
            <person name="Zhang J."/>
            <person name="Lin C."/>
            <person name="Li X."/>
            <person name="Xing L."/>
            <person name="Huo D."/>
            <person name="Sun M."/>
            <person name="Wang L."/>
            <person name="Mercier A."/>
            <person name="Li F."/>
            <person name="Yang H."/>
            <person name="Xiang J."/>
        </authorList>
    </citation>
    <scope>NUCLEOTIDE SEQUENCE [LARGE SCALE GENOMIC DNA]</scope>
    <source>
        <strain evidence="13">Shaxun</strain>
        <tissue evidence="13">Muscle</tissue>
    </source>
</reference>
<evidence type="ECO:0000256" key="4">
    <source>
        <dbReference type="ARBA" id="ARBA00022737"/>
    </source>
</evidence>
<proteinExistence type="predicted"/>
<evidence type="ECO:0000256" key="7">
    <source>
        <dbReference type="ARBA" id="ARBA00023157"/>
    </source>
</evidence>
<comment type="caution">
    <text evidence="13">The sequence shown here is derived from an EMBL/GenBank/DDBJ whole genome shotgun (WGS) entry which is preliminary data.</text>
</comment>
<evidence type="ECO:0000256" key="11">
    <source>
        <dbReference type="SAM" id="Phobius"/>
    </source>
</evidence>
<evidence type="ECO:0000256" key="3">
    <source>
        <dbReference type="ARBA" id="ARBA00022729"/>
    </source>
</evidence>
<dbReference type="Proteomes" id="UP000230750">
    <property type="component" value="Unassembled WGS sequence"/>
</dbReference>
<dbReference type="PANTHER" id="PTHR48071:SF28">
    <property type="entry name" value="SRCR DOMAIN-CONTAINING PROTEIN"/>
    <property type="match status" value="1"/>
</dbReference>
<evidence type="ECO:0000256" key="5">
    <source>
        <dbReference type="ARBA" id="ARBA00022989"/>
    </source>
</evidence>
<dbReference type="InterPro" id="IPR001190">
    <property type="entry name" value="SRCR"/>
</dbReference>
<evidence type="ECO:0000256" key="6">
    <source>
        <dbReference type="ARBA" id="ARBA00023136"/>
    </source>
</evidence>
<feature type="domain" description="SRCR" evidence="12">
    <location>
        <begin position="1"/>
        <end position="79"/>
    </location>
</feature>
<keyword evidence="14" id="KW-1185">Reference proteome</keyword>
<feature type="transmembrane region" description="Helical" evidence="11">
    <location>
        <begin position="85"/>
        <end position="115"/>
    </location>
</feature>
<keyword evidence="7 9" id="KW-1015">Disulfide bond</keyword>
<keyword evidence="6 11" id="KW-0472">Membrane</keyword>
<dbReference type="FunFam" id="3.10.250.10:FF:000016">
    <property type="entry name" value="Scavenger receptor cysteine-rich protein type 12"/>
    <property type="match status" value="1"/>
</dbReference>
<evidence type="ECO:0000313" key="13">
    <source>
        <dbReference type="EMBL" id="PIK42106.1"/>
    </source>
</evidence>
<accession>A0A2G8K273</accession>
<dbReference type="PROSITE" id="PS50287">
    <property type="entry name" value="SRCR_2"/>
    <property type="match status" value="1"/>
</dbReference>
<evidence type="ECO:0000259" key="12">
    <source>
        <dbReference type="PROSITE" id="PS50287"/>
    </source>
</evidence>
<protein>
    <recommendedName>
        <fullName evidence="12">SRCR domain-containing protein</fullName>
    </recommendedName>
</protein>
<comment type="subcellular location">
    <subcellularLocation>
        <location evidence="1">Membrane</location>
        <topology evidence="1">Single-pass membrane protein</topology>
    </subcellularLocation>
</comment>
<dbReference type="SUPFAM" id="SSF56487">
    <property type="entry name" value="SRCR-like"/>
    <property type="match status" value="1"/>
</dbReference>
<dbReference type="Gene3D" id="3.10.250.10">
    <property type="entry name" value="SRCR-like domain"/>
    <property type="match status" value="1"/>
</dbReference>
<name>A0A2G8K273_STIJA</name>
<evidence type="ECO:0000313" key="14">
    <source>
        <dbReference type="Proteomes" id="UP000230750"/>
    </source>
</evidence>
<dbReference type="InterPro" id="IPR036772">
    <property type="entry name" value="SRCR-like_dom_sf"/>
</dbReference>
<keyword evidence="2 11" id="KW-0812">Transmembrane</keyword>
<sequence>MGTICDDSFGIDEGHVICRQLGYDGATDYLHTSVFGEGYGPILGFLDCTGDENYFMDCIYQDWGTTACSHREDVGLICSDDDGSWWPLAVIGIVIVIVIVIIGIISCSICCFCACTRSGTRQRSGDVAMGTHQMNRVPAAIPSGVTRQNIGDPNPPASSLVMSSPRMMYAPLGAQINPAYSQQNYPQKPYATQPAVVSYPLQPALTTSANAPYPTQSSSAPSYPPQPAIAPHQPHHPTPQHDVYPHQPTDKDLYP</sequence>
<evidence type="ECO:0000256" key="10">
    <source>
        <dbReference type="SAM" id="MobiDB-lite"/>
    </source>
</evidence>
<dbReference type="PRINTS" id="PR00258">
    <property type="entry name" value="SPERACTRCPTR"/>
</dbReference>
<feature type="region of interest" description="Disordered" evidence="10">
    <location>
        <begin position="208"/>
        <end position="255"/>
    </location>
</feature>